<dbReference type="SUPFAM" id="SSF56672">
    <property type="entry name" value="DNA/RNA polymerases"/>
    <property type="match status" value="1"/>
</dbReference>
<dbReference type="InterPro" id="IPR043128">
    <property type="entry name" value="Rev_trsase/Diguanyl_cyclase"/>
</dbReference>
<dbReference type="GO" id="GO:0042276">
    <property type="term" value="P:error-prone translesion synthesis"/>
    <property type="evidence" value="ECO:0007669"/>
    <property type="project" value="TreeGrafter"/>
</dbReference>
<dbReference type="PANTHER" id="PTHR11076">
    <property type="entry name" value="DNA REPAIR POLYMERASE UMUC / TRANSFERASE FAMILY MEMBER"/>
    <property type="match status" value="1"/>
</dbReference>
<name>A0A2H0W8W5_9BACT</name>
<dbReference type="InterPro" id="IPR001126">
    <property type="entry name" value="UmuC"/>
</dbReference>
<dbReference type="Gene3D" id="3.40.1170.60">
    <property type="match status" value="1"/>
</dbReference>
<proteinExistence type="inferred from homology"/>
<dbReference type="CDD" id="cd03586">
    <property type="entry name" value="PolY_Pol_IV_kappa"/>
    <property type="match status" value="1"/>
</dbReference>
<gene>
    <name evidence="3" type="ORF">COT75_03210</name>
</gene>
<organism evidence="3 4">
    <name type="scientific">Candidatus Beckwithbacteria bacterium CG10_big_fil_rev_8_21_14_0_10_34_10</name>
    <dbReference type="NCBI Taxonomy" id="1974495"/>
    <lineage>
        <taxon>Bacteria</taxon>
        <taxon>Candidatus Beckwithiibacteriota</taxon>
    </lineage>
</organism>
<dbReference type="Proteomes" id="UP000230093">
    <property type="component" value="Unassembled WGS sequence"/>
</dbReference>
<dbReference type="InterPro" id="IPR050116">
    <property type="entry name" value="DNA_polymerase-Y"/>
</dbReference>
<dbReference type="Pfam" id="PF11799">
    <property type="entry name" value="IMS_C"/>
    <property type="match status" value="1"/>
</dbReference>
<accession>A0A2H0W8W5</accession>
<dbReference type="GO" id="GO:0009432">
    <property type="term" value="P:SOS response"/>
    <property type="evidence" value="ECO:0007669"/>
    <property type="project" value="TreeGrafter"/>
</dbReference>
<dbReference type="Gene3D" id="3.30.70.270">
    <property type="match status" value="1"/>
</dbReference>
<dbReference type="PANTHER" id="PTHR11076:SF34">
    <property type="entry name" value="PROTEIN UMUC"/>
    <property type="match status" value="1"/>
</dbReference>
<dbReference type="GO" id="GO:0003684">
    <property type="term" value="F:damaged DNA binding"/>
    <property type="evidence" value="ECO:0007669"/>
    <property type="project" value="InterPro"/>
</dbReference>
<dbReference type="InterPro" id="IPR017961">
    <property type="entry name" value="DNA_pol_Y-fam_little_finger"/>
</dbReference>
<comment type="caution">
    <text evidence="3">The sequence shown here is derived from an EMBL/GenBank/DDBJ whole genome shotgun (WGS) entry which is preliminary data.</text>
</comment>
<reference evidence="4" key="1">
    <citation type="submission" date="2017-09" db="EMBL/GenBank/DDBJ databases">
        <title>Depth-based differentiation of microbial function through sediment-hosted aquifers and enrichment of novel symbionts in the deep terrestrial subsurface.</title>
        <authorList>
            <person name="Probst A.J."/>
            <person name="Ladd B."/>
            <person name="Jarett J.K."/>
            <person name="Geller-Mcgrath D.E."/>
            <person name="Sieber C.M.K."/>
            <person name="Emerson J.B."/>
            <person name="Anantharaman K."/>
            <person name="Thomas B.C."/>
            <person name="Malmstrom R."/>
            <person name="Stieglmeier M."/>
            <person name="Klingl A."/>
            <person name="Woyke T."/>
            <person name="Ryan C.M."/>
            <person name="Banfield J.F."/>
        </authorList>
    </citation>
    <scope>NUCLEOTIDE SEQUENCE [LARGE SCALE GENOMIC DNA]</scope>
</reference>
<dbReference type="InterPro" id="IPR036775">
    <property type="entry name" value="DNA_pol_Y-fam_lit_finger_sf"/>
</dbReference>
<dbReference type="EMBL" id="PEZT01000019">
    <property type="protein sequence ID" value="PIS09092.1"/>
    <property type="molecule type" value="Genomic_DNA"/>
</dbReference>
<dbReference type="AlphaFoldDB" id="A0A2H0W8W5"/>
<dbReference type="Pfam" id="PF00817">
    <property type="entry name" value="IMS"/>
    <property type="match status" value="1"/>
</dbReference>
<dbReference type="GO" id="GO:0006281">
    <property type="term" value="P:DNA repair"/>
    <property type="evidence" value="ECO:0007669"/>
    <property type="project" value="InterPro"/>
</dbReference>
<sequence>MFQVSSWPRAILHLDGDAFFASVIQAVRPGLRGKPVVVGKERGIATAISYEAKKYGIKRGMRADQIRKLCPGVLFVNSDYQIYGLFSQKILQIVKDFSPIVEQYSVDEVFADLTGLRRPLNLSYEKMGEKIKEKAESSLGISVSVGISLTKSLAKIASNFKKPSGLTFIKGKEIEKYLKNIVLEKVWGIGWNTASFLRKLGLKTALDLVLKDEEFIKKYLTKPYLEIWHELRGNQVFKLNPKKKEEYKGISKVRTFSPPISDSRVLWAKLCLNIEQAFKKARQFNYQVGEVGIFLKTQQFSYSGRRIKLMEKTSFPLIIKKELKEAFLKIYRPGVLYRATGCYLGKLSEFSNSQLGLFSSEKLKGKVKKIYQVLDEGKIDFGTSLFNQDREVKREKINRLALPALEMGFC</sequence>
<evidence type="ECO:0000313" key="3">
    <source>
        <dbReference type="EMBL" id="PIS09092.1"/>
    </source>
</evidence>
<dbReference type="GO" id="GO:0003887">
    <property type="term" value="F:DNA-directed DNA polymerase activity"/>
    <property type="evidence" value="ECO:0007669"/>
    <property type="project" value="InterPro"/>
</dbReference>
<dbReference type="PROSITE" id="PS50173">
    <property type="entry name" value="UMUC"/>
    <property type="match status" value="1"/>
</dbReference>
<evidence type="ECO:0000256" key="1">
    <source>
        <dbReference type="ARBA" id="ARBA00010945"/>
    </source>
</evidence>
<comment type="similarity">
    <text evidence="1">Belongs to the DNA polymerase type-Y family.</text>
</comment>
<dbReference type="Gene3D" id="1.10.150.20">
    <property type="entry name" value="5' to 3' exonuclease, C-terminal subdomain"/>
    <property type="match status" value="1"/>
</dbReference>
<evidence type="ECO:0000313" key="4">
    <source>
        <dbReference type="Proteomes" id="UP000230093"/>
    </source>
</evidence>
<feature type="domain" description="UmuC" evidence="2">
    <location>
        <begin position="11"/>
        <end position="190"/>
    </location>
</feature>
<protein>
    <submittedName>
        <fullName evidence="3">DNA polymerase IV</fullName>
    </submittedName>
</protein>
<dbReference type="SUPFAM" id="SSF100879">
    <property type="entry name" value="Lesion bypass DNA polymerase (Y-family), little finger domain"/>
    <property type="match status" value="1"/>
</dbReference>
<dbReference type="GO" id="GO:0005829">
    <property type="term" value="C:cytosol"/>
    <property type="evidence" value="ECO:0007669"/>
    <property type="project" value="TreeGrafter"/>
</dbReference>
<evidence type="ECO:0000259" key="2">
    <source>
        <dbReference type="PROSITE" id="PS50173"/>
    </source>
</evidence>
<dbReference type="InterPro" id="IPR022880">
    <property type="entry name" value="DNApol_IV"/>
</dbReference>
<dbReference type="InterPro" id="IPR043502">
    <property type="entry name" value="DNA/RNA_pol_sf"/>
</dbReference>